<accession>A0A6M6JX09</accession>
<name>A0A6M6JX09_9PSEU</name>
<dbReference type="InterPro" id="IPR036661">
    <property type="entry name" value="Luciferase-like_sf"/>
</dbReference>
<dbReference type="InterPro" id="IPR051260">
    <property type="entry name" value="Diverse_substr_monoxygenases"/>
</dbReference>
<dbReference type="Proteomes" id="UP000505377">
    <property type="component" value="Chromosome"/>
</dbReference>
<dbReference type="AlphaFoldDB" id="A0A6M6JX09"/>
<dbReference type="InterPro" id="IPR011251">
    <property type="entry name" value="Luciferase-like_dom"/>
</dbReference>
<sequence length="282" mass="28831">MQVGVGLPAAVPGARPDQVVEWARRAESAGFSSLAALDRVVYDNYDPLIILAAAASVTERIGLCTSVLLAPARGSATILAKQAATIDRLSGGRLTLGLGVGAREDDYAATGADFTDRGRRLDVMLAELVGTWAAASGPAGIGPASPRGRPGVVLGGRSPQALDRAARFGDGWVAGSAGFYATGAAVVREGWRRHGRDGSPRTQAVAYVALGADGPARAERYLPEYYALLGDAATGLGSTALTSAAAVREVVARLAGEGCDELLLFPCSSDPDQVDLIADALA</sequence>
<dbReference type="PANTHER" id="PTHR30011:SF32">
    <property type="entry name" value="CONSERVED PROTEIN"/>
    <property type="match status" value="1"/>
</dbReference>
<dbReference type="KEGG" id="pbro:HOP40_33115"/>
<dbReference type="EMBL" id="CP053564">
    <property type="protein sequence ID" value="QJY51089.1"/>
    <property type="molecule type" value="Genomic_DNA"/>
</dbReference>
<proteinExistence type="predicted"/>
<dbReference type="GO" id="GO:0016705">
    <property type="term" value="F:oxidoreductase activity, acting on paired donors, with incorporation or reduction of molecular oxygen"/>
    <property type="evidence" value="ECO:0007669"/>
    <property type="project" value="InterPro"/>
</dbReference>
<dbReference type="Pfam" id="PF00296">
    <property type="entry name" value="Bac_luciferase"/>
    <property type="match status" value="1"/>
</dbReference>
<feature type="domain" description="Luciferase-like" evidence="1">
    <location>
        <begin position="8"/>
        <end position="274"/>
    </location>
</feature>
<evidence type="ECO:0000259" key="1">
    <source>
        <dbReference type="Pfam" id="PF00296"/>
    </source>
</evidence>
<reference evidence="2 3" key="1">
    <citation type="submission" date="2020-05" db="EMBL/GenBank/DDBJ databases">
        <authorList>
            <person name="Mo P."/>
        </authorList>
    </citation>
    <scope>NUCLEOTIDE SEQUENCE [LARGE SCALE GENOMIC DNA]</scope>
    <source>
        <strain evidence="2 3">Gen01</strain>
    </source>
</reference>
<gene>
    <name evidence="2" type="ORF">HOP40_33115</name>
</gene>
<organism evidence="2 3">
    <name type="scientific">Pseudonocardia broussonetiae</name>
    <dbReference type="NCBI Taxonomy" id="2736640"/>
    <lineage>
        <taxon>Bacteria</taxon>
        <taxon>Bacillati</taxon>
        <taxon>Actinomycetota</taxon>
        <taxon>Actinomycetes</taxon>
        <taxon>Pseudonocardiales</taxon>
        <taxon>Pseudonocardiaceae</taxon>
        <taxon>Pseudonocardia</taxon>
    </lineage>
</organism>
<dbReference type="Gene3D" id="3.20.20.30">
    <property type="entry name" value="Luciferase-like domain"/>
    <property type="match status" value="1"/>
</dbReference>
<protein>
    <submittedName>
        <fullName evidence="2">LLM class flavin-dependent oxidoreductase</fullName>
    </submittedName>
</protein>
<evidence type="ECO:0000313" key="2">
    <source>
        <dbReference type="EMBL" id="QJY51089.1"/>
    </source>
</evidence>
<evidence type="ECO:0000313" key="3">
    <source>
        <dbReference type="Proteomes" id="UP000505377"/>
    </source>
</evidence>
<dbReference type="SUPFAM" id="SSF51679">
    <property type="entry name" value="Bacterial luciferase-like"/>
    <property type="match status" value="1"/>
</dbReference>
<dbReference type="PANTHER" id="PTHR30011">
    <property type="entry name" value="ALKANESULFONATE MONOOXYGENASE-RELATED"/>
    <property type="match status" value="1"/>
</dbReference>
<keyword evidence="3" id="KW-1185">Reference proteome</keyword>